<keyword evidence="3" id="KW-0804">Transcription</keyword>
<dbReference type="AlphaFoldDB" id="A0A0B5DWC0"/>
<dbReference type="InterPro" id="IPR009057">
    <property type="entry name" value="Homeodomain-like_sf"/>
</dbReference>
<feature type="region of interest" description="Disordered" evidence="5">
    <location>
        <begin position="1"/>
        <end position="24"/>
    </location>
</feature>
<evidence type="ECO:0000313" key="8">
    <source>
        <dbReference type="Proteomes" id="UP000031521"/>
    </source>
</evidence>
<dbReference type="GO" id="GO:0000976">
    <property type="term" value="F:transcription cis-regulatory region binding"/>
    <property type="evidence" value="ECO:0007669"/>
    <property type="project" value="TreeGrafter"/>
</dbReference>
<dbReference type="SUPFAM" id="SSF48498">
    <property type="entry name" value="Tetracyclin repressor-like, C-terminal domain"/>
    <property type="match status" value="1"/>
</dbReference>
<dbReference type="PANTHER" id="PTHR30055">
    <property type="entry name" value="HTH-TYPE TRANSCRIPTIONAL REGULATOR RUTR"/>
    <property type="match status" value="1"/>
</dbReference>
<dbReference type="KEGG" id="cid:P73_0730"/>
<evidence type="ECO:0000313" key="7">
    <source>
        <dbReference type="EMBL" id="AJE45445.1"/>
    </source>
</evidence>
<proteinExistence type="predicted"/>
<evidence type="ECO:0000256" key="3">
    <source>
        <dbReference type="ARBA" id="ARBA00023163"/>
    </source>
</evidence>
<dbReference type="RefSeq" id="WP_043868514.1">
    <property type="nucleotide sequence ID" value="NZ_CP004393.1"/>
</dbReference>
<dbReference type="FunFam" id="1.10.10.60:FF:000141">
    <property type="entry name" value="TetR family transcriptional regulator"/>
    <property type="match status" value="1"/>
</dbReference>
<dbReference type="InterPro" id="IPR001647">
    <property type="entry name" value="HTH_TetR"/>
</dbReference>
<dbReference type="SUPFAM" id="SSF46689">
    <property type="entry name" value="Homeodomain-like"/>
    <property type="match status" value="1"/>
</dbReference>
<dbReference type="Gene3D" id="1.10.357.10">
    <property type="entry name" value="Tetracycline Repressor, domain 2"/>
    <property type="match status" value="1"/>
</dbReference>
<dbReference type="PRINTS" id="PR00455">
    <property type="entry name" value="HTHTETR"/>
</dbReference>
<sequence length="224" mass="24354">MTNGPPPSTSAGRRRHAAGADPDKRDRILDGAAEVFFERGFDGASMNDICRAAGVSKGTLYVYFADKVDLFSAIVARERDRHFAGMRVILDGEAPIGEKLAGFARHLVAILCSERVLKAQRIVLGAVEKMPELGARFFTGGATQTQGQLRAFLEREVAAGRLRIEDPELASAQFVELATAGLWRPRLFGKIREAPDPAELDRVVSSAVHLFLARYGTGEDRASV</sequence>
<keyword evidence="2 4" id="KW-0238">DNA-binding</keyword>
<organism evidence="7 8">
    <name type="scientific">Celeribacter indicus</name>
    <dbReference type="NCBI Taxonomy" id="1208324"/>
    <lineage>
        <taxon>Bacteria</taxon>
        <taxon>Pseudomonadati</taxon>
        <taxon>Pseudomonadota</taxon>
        <taxon>Alphaproteobacteria</taxon>
        <taxon>Rhodobacterales</taxon>
        <taxon>Roseobacteraceae</taxon>
        <taxon>Celeribacter</taxon>
    </lineage>
</organism>
<dbReference type="Gene3D" id="1.10.10.60">
    <property type="entry name" value="Homeodomain-like"/>
    <property type="match status" value="1"/>
</dbReference>
<name>A0A0B5DWC0_9RHOB</name>
<dbReference type="PROSITE" id="PS01081">
    <property type="entry name" value="HTH_TETR_1"/>
    <property type="match status" value="1"/>
</dbReference>
<dbReference type="OrthoDB" id="9808189at2"/>
<accession>A0A0B5DWC0</accession>
<dbReference type="HOGENOM" id="CLU_069356_27_0_5"/>
<dbReference type="PANTHER" id="PTHR30055:SF146">
    <property type="entry name" value="HTH-TYPE TRANSCRIPTIONAL DUAL REGULATOR CECR"/>
    <property type="match status" value="1"/>
</dbReference>
<evidence type="ECO:0000259" key="6">
    <source>
        <dbReference type="PROSITE" id="PS50977"/>
    </source>
</evidence>
<gene>
    <name evidence="7" type="ORF">P73_0730</name>
</gene>
<dbReference type="Pfam" id="PF00440">
    <property type="entry name" value="TetR_N"/>
    <property type="match status" value="1"/>
</dbReference>
<keyword evidence="8" id="KW-1185">Reference proteome</keyword>
<dbReference type="InterPro" id="IPR050109">
    <property type="entry name" value="HTH-type_TetR-like_transc_reg"/>
</dbReference>
<evidence type="ECO:0000256" key="5">
    <source>
        <dbReference type="SAM" id="MobiDB-lite"/>
    </source>
</evidence>
<dbReference type="GO" id="GO:0003700">
    <property type="term" value="F:DNA-binding transcription factor activity"/>
    <property type="evidence" value="ECO:0007669"/>
    <property type="project" value="TreeGrafter"/>
</dbReference>
<dbReference type="Pfam" id="PF14246">
    <property type="entry name" value="TetR_C_7"/>
    <property type="match status" value="1"/>
</dbReference>
<evidence type="ECO:0000256" key="1">
    <source>
        <dbReference type="ARBA" id="ARBA00023015"/>
    </source>
</evidence>
<dbReference type="Proteomes" id="UP000031521">
    <property type="component" value="Chromosome"/>
</dbReference>
<keyword evidence="1" id="KW-0805">Transcription regulation</keyword>
<feature type="domain" description="HTH tetR-type" evidence="6">
    <location>
        <begin position="22"/>
        <end position="82"/>
    </location>
</feature>
<dbReference type="EMBL" id="CP004393">
    <property type="protein sequence ID" value="AJE45445.1"/>
    <property type="molecule type" value="Genomic_DNA"/>
</dbReference>
<dbReference type="InterPro" id="IPR023772">
    <property type="entry name" value="DNA-bd_HTH_TetR-type_CS"/>
</dbReference>
<reference evidence="7 8" key="1">
    <citation type="journal article" date="2014" name="Int. J. Syst. Evol. Microbiol.">
        <title>Celeribacter indicus sp. nov., a polycyclic aromatic hydrocarbon-degrading bacterium from deep-sea sediment and reclassification of Huaishuia halophila as Celeribacter halophilus comb. nov.</title>
        <authorList>
            <person name="Lai Q."/>
            <person name="Cao J."/>
            <person name="Yuan J."/>
            <person name="Li F."/>
            <person name="Shao Z."/>
        </authorList>
    </citation>
    <scope>NUCLEOTIDE SEQUENCE [LARGE SCALE GENOMIC DNA]</scope>
    <source>
        <strain evidence="7">P73</strain>
    </source>
</reference>
<evidence type="ECO:0000256" key="2">
    <source>
        <dbReference type="ARBA" id="ARBA00023125"/>
    </source>
</evidence>
<evidence type="ECO:0000256" key="4">
    <source>
        <dbReference type="PROSITE-ProRule" id="PRU00335"/>
    </source>
</evidence>
<feature type="DNA-binding region" description="H-T-H motif" evidence="4">
    <location>
        <begin position="45"/>
        <end position="64"/>
    </location>
</feature>
<protein>
    <submittedName>
        <fullName evidence="7">TetR family transcriptional regulator</fullName>
    </submittedName>
</protein>
<dbReference type="InterPro" id="IPR039536">
    <property type="entry name" value="TetR_C_Proteobacteria"/>
</dbReference>
<dbReference type="PROSITE" id="PS50977">
    <property type="entry name" value="HTH_TETR_2"/>
    <property type="match status" value="1"/>
</dbReference>
<dbReference type="InterPro" id="IPR036271">
    <property type="entry name" value="Tet_transcr_reg_TetR-rel_C_sf"/>
</dbReference>
<dbReference type="STRING" id="1208324.P73_0730"/>